<proteinExistence type="predicted"/>
<evidence type="ECO:0000313" key="2">
    <source>
        <dbReference type="Proteomes" id="UP000001514"/>
    </source>
</evidence>
<dbReference type="Proteomes" id="UP000001514">
    <property type="component" value="Unassembled WGS sequence"/>
</dbReference>
<dbReference type="Gramene" id="EFJ17954">
    <property type="protein sequence ID" value="EFJ17954"/>
    <property type="gene ID" value="SELMODRAFT_420769"/>
</dbReference>
<dbReference type="EMBL" id="GL377612">
    <property type="protein sequence ID" value="EFJ17954.1"/>
    <property type="molecule type" value="Genomic_DNA"/>
</dbReference>
<gene>
    <name evidence="1" type="ORF">SELMODRAFT_420769</name>
</gene>
<organism evidence="2">
    <name type="scientific">Selaginella moellendorffii</name>
    <name type="common">Spikemoss</name>
    <dbReference type="NCBI Taxonomy" id="88036"/>
    <lineage>
        <taxon>Eukaryota</taxon>
        <taxon>Viridiplantae</taxon>
        <taxon>Streptophyta</taxon>
        <taxon>Embryophyta</taxon>
        <taxon>Tracheophyta</taxon>
        <taxon>Lycopodiopsida</taxon>
        <taxon>Selaginellales</taxon>
        <taxon>Selaginellaceae</taxon>
        <taxon>Selaginella</taxon>
    </lineage>
</organism>
<evidence type="ECO:0000313" key="1">
    <source>
        <dbReference type="EMBL" id="EFJ17954.1"/>
    </source>
</evidence>
<reference evidence="1 2" key="1">
    <citation type="journal article" date="2011" name="Science">
        <title>The Selaginella genome identifies genetic changes associated with the evolution of vascular plants.</title>
        <authorList>
            <person name="Banks J.A."/>
            <person name="Nishiyama T."/>
            <person name="Hasebe M."/>
            <person name="Bowman J.L."/>
            <person name="Gribskov M."/>
            <person name="dePamphilis C."/>
            <person name="Albert V.A."/>
            <person name="Aono N."/>
            <person name="Aoyama T."/>
            <person name="Ambrose B.A."/>
            <person name="Ashton N.W."/>
            <person name="Axtell M.J."/>
            <person name="Barker E."/>
            <person name="Barker M.S."/>
            <person name="Bennetzen J.L."/>
            <person name="Bonawitz N.D."/>
            <person name="Chapple C."/>
            <person name="Cheng C."/>
            <person name="Correa L.G."/>
            <person name="Dacre M."/>
            <person name="DeBarry J."/>
            <person name="Dreyer I."/>
            <person name="Elias M."/>
            <person name="Engstrom E.M."/>
            <person name="Estelle M."/>
            <person name="Feng L."/>
            <person name="Finet C."/>
            <person name="Floyd S.K."/>
            <person name="Frommer W.B."/>
            <person name="Fujita T."/>
            <person name="Gramzow L."/>
            <person name="Gutensohn M."/>
            <person name="Harholt J."/>
            <person name="Hattori M."/>
            <person name="Heyl A."/>
            <person name="Hirai T."/>
            <person name="Hiwatashi Y."/>
            <person name="Ishikawa M."/>
            <person name="Iwata M."/>
            <person name="Karol K.G."/>
            <person name="Koehler B."/>
            <person name="Kolukisaoglu U."/>
            <person name="Kubo M."/>
            <person name="Kurata T."/>
            <person name="Lalonde S."/>
            <person name="Li K."/>
            <person name="Li Y."/>
            <person name="Litt A."/>
            <person name="Lyons E."/>
            <person name="Manning G."/>
            <person name="Maruyama T."/>
            <person name="Michael T.P."/>
            <person name="Mikami K."/>
            <person name="Miyazaki S."/>
            <person name="Morinaga S."/>
            <person name="Murata T."/>
            <person name="Mueller-Roeber B."/>
            <person name="Nelson D.R."/>
            <person name="Obara M."/>
            <person name="Oguri Y."/>
            <person name="Olmstead R.G."/>
            <person name="Onodera N."/>
            <person name="Petersen B.L."/>
            <person name="Pils B."/>
            <person name="Prigge M."/>
            <person name="Rensing S.A."/>
            <person name="Riano-Pachon D.M."/>
            <person name="Roberts A.W."/>
            <person name="Sato Y."/>
            <person name="Scheller H.V."/>
            <person name="Schulz B."/>
            <person name="Schulz C."/>
            <person name="Shakirov E.V."/>
            <person name="Shibagaki N."/>
            <person name="Shinohara N."/>
            <person name="Shippen D.E."/>
            <person name="Soerensen I."/>
            <person name="Sotooka R."/>
            <person name="Sugimoto N."/>
            <person name="Sugita M."/>
            <person name="Sumikawa N."/>
            <person name="Tanurdzic M."/>
            <person name="Theissen G."/>
            <person name="Ulvskov P."/>
            <person name="Wakazuki S."/>
            <person name="Weng J.K."/>
            <person name="Willats W.W."/>
            <person name="Wipf D."/>
            <person name="Wolf P.G."/>
            <person name="Yang L."/>
            <person name="Zimmer A.D."/>
            <person name="Zhu Q."/>
            <person name="Mitros T."/>
            <person name="Hellsten U."/>
            <person name="Loque D."/>
            <person name="Otillar R."/>
            <person name="Salamov A."/>
            <person name="Schmutz J."/>
            <person name="Shapiro H."/>
            <person name="Lindquist E."/>
            <person name="Lucas S."/>
            <person name="Rokhsar D."/>
            <person name="Grigoriev I.V."/>
        </authorList>
    </citation>
    <scope>NUCLEOTIDE SEQUENCE [LARGE SCALE GENOMIC DNA]</scope>
</reference>
<dbReference type="AlphaFoldDB" id="D8SD21"/>
<name>D8SD21_SELML</name>
<dbReference type="HOGENOM" id="CLU_1430281_0_0_1"/>
<keyword evidence="2" id="KW-1185">Reference proteome</keyword>
<protein>
    <submittedName>
        <fullName evidence="1">Uncharacterized protein</fullName>
    </submittedName>
</protein>
<dbReference type="KEGG" id="smo:SELMODRAFT_420769"/>
<accession>D8SD21</accession>
<dbReference type="InParanoid" id="D8SD21"/>
<sequence length="190" mass="21497">MELLSANTTNVVKGKELDKKLLLSEWTNAVELDCRSELAERNPSRIGWHIEGLVISVIRVQGRLFDDAYSFKWYRTYAHGHEVAALRNIALQDLQEGVLMGPQAFNEKAVDLVYIKLFANGNYLVVALQITVAQWKAKEKKRSHTVWKDEVLPEWKKGLGAATVESLYYYAMPDTVKLKGLQMQVASSLG</sequence>